<dbReference type="InterPro" id="IPR058039">
    <property type="entry name" value="At3g05675-like_ankyrin"/>
</dbReference>
<name>A0AAF1AH53_DAUCS</name>
<proteinExistence type="predicted"/>
<evidence type="ECO:0000256" key="4">
    <source>
        <dbReference type="SAM" id="Phobius"/>
    </source>
</evidence>
<feature type="domain" description="At3g05675-like ankyrin-like" evidence="5">
    <location>
        <begin position="258"/>
        <end position="403"/>
    </location>
</feature>
<comment type="function">
    <text evidence="1">May act as a substrate-specific adapter of an E3 ubiquitin-protein ligase complex (CUL3-RBX1-BTB) which mediates the ubiquitination and subsequent proteasomal degradation of target proteins.</text>
</comment>
<evidence type="ECO:0000256" key="1">
    <source>
        <dbReference type="ARBA" id="ARBA00002668"/>
    </source>
</evidence>
<gene>
    <name evidence="6" type="ORF">DCAR_0102710</name>
</gene>
<keyword evidence="4" id="KW-0472">Membrane</keyword>
<evidence type="ECO:0000313" key="7">
    <source>
        <dbReference type="Proteomes" id="UP000077755"/>
    </source>
</evidence>
<dbReference type="EMBL" id="CP093343">
    <property type="protein sequence ID" value="WOG83534.1"/>
    <property type="molecule type" value="Genomic_DNA"/>
</dbReference>
<dbReference type="Pfam" id="PF25553">
    <property type="entry name" value="BTB-POZ_ANK-like"/>
    <property type="match status" value="1"/>
</dbReference>
<keyword evidence="4" id="KW-1133">Transmembrane helix</keyword>
<accession>A0AAF1AH53</accession>
<evidence type="ECO:0000313" key="6">
    <source>
        <dbReference type="EMBL" id="WOG83534.1"/>
    </source>
</evidence>
<dbReference type="AlphaFoldDB" id="A0AAF1AH53"/>
<dbReference type="PANTHER" id="PTHR31060">
    <property type="entry name" value="OSJNBA0011J08.25 PROTEIN-RELATED"/>
    <property type="match status" value="1"/>
</dbReference>
<comment type="pathway">
    <text evidence="2">Protein modification; protein ubiquitination.</text>
</comment>
<evidence type="ECO:0000259" key="5">
    <source>
        <dbReference type="Pfam" id="PF25553"/>
    </source>
</evidence>
<dbReference type="InterPro" id="IPR038920">
    <property type="entry name" value="At3g05675-like"/>
</dbReference>
<reference evidence="6" key="2">
    <citation type="submission" date="2022-03" db="EMBL/GenBank/DDBJ databases">
        <title>Draft title - Genomic analysis of global carrot germplasm unveils the trajectory of domestication and the origin of high carotenoid orange carrot.</title>
        <authorList>
            <person name="Iorizzo M."/>
            <person name="Ellison S."/>
            <person name="Senalik D."/>
            <person name="Macko-Podgorni A."/>
            <person name="Grzebelus D."/>
            <person name="Bostan H."/>
            <person name="Rolling W."/>
            <person name="Curaba J."/>
            <person name="Simon P."/>
        </authorList>
    </citation>
    <scope>NUCLEOTIDE SEQUENCE</scope>
    <source>
        <tissue evidence="6">Leaf</tissue>
    </source>
</reference>
<protein>
    <recommendedName>
        <fullName evidence="5">At3g05675-like ankyrin-like domain-containing protein</fullName>
    </recommendedName>
</protein>
<organism evidence="6 7">
    <name type="scientific">Daucus carota subsp. sativus</name>
    <name type="common">Carrot</name>
    <dbReference type="NCBI Taxonomy" id="79200"/>
    <lineage>
        <taxon>Eukaryota</taxon>
        <taxon>Viridiplantae</taxon>
        <taxon>Streptophyta</taxon>
        <taxon>Embryophyta</taxon>
        <taxon>Tracheophyta</taxon>
        <taxon>Spermatophyta</taxon>
        <taxon>Magnoliopsida</taxon>
        <taxon>eudicotyledons</taxon>
        <taxon>Gunneridae</taxon>
        <taxon>Pentapetalae</taxon>
        <taxon>asterids</taxon>
        <taxon>campanulids</taxon>
        <taxon>Apiales</taxon>
        <taxon>Apiaceae</taxon>
        <taxon>Apioideae</taxon>
        <taxon>Scandiceae</taxon>
        <taxon>Daucinae</taxon>
        <taxon>Daucus</taxon>
        <taxon>Daucus sect. Daucus</taxon>
    </lineage>
</organism>
<dbReference type="Proteomes" id="UP000077755">
    <property type="component" value="Chromosome 1"/>
</dbReference>
<evidence type="ECO:0000256" key="3">
    <source>
        <dbReference type="ARBA" id="ARBA00022786"/>
    </source>
</evidence>
<evidence type="ECO:0000256" key="2">
    <source>
        <dbReference type="ARBA" id="ARBA00004906"/>
    </source>
</evidence>
<keyword evidence="4" id="KW-0812">Transmembrane</keyword>
<feature type="transmembrane region" description="Helical" evidence="4">
    <location>
        <begin position="54"/>
        <end position="71"/>
    </location>
</feature>
<reference evidence="6" key="1">
    <citation type="journal article" date="2016" name="Nat. Genet.">
        <title>A high-quality carrot genome assembly provides new insights into carotenoid accumulation and asterid genome evolution.</title>
        <authorList>
            <person name="Iorizzo M."/>
            <person name="Ellison S."/>
            <person name="Senalik D."/>
            <person name="Zeng P."/>
            <person name="Satapoomin P."/>
            <person name="Huang J."/>
            <person name="Bowman M."/>
            <person name="Iovene M."/>
            <person name="Sanseverino W."/>
            <person name="Cavagnaro P."/>
            <person name="Yildiz M."/>
            <person name="Macko-Podgorni A."/>
            <person name="Moranska E."/>
            <person name="Grzebelus E."/>
            <person name="Grzebelus D."/>
            <person name="Ashrafi H."/>
            <person name="Zheng Z."/>
            <person name="Cheng S."/>
            <person name="Spooner D."/>
            <person name="Van Deynze A."/>
            <person name="Simon P."/>
        </authorList>
    </citation>
    <scope>NUCLEOTIDE SEQUENCE</scope>
    <source>
        <tissue evidence="6">Leaf</tissue>
    </source>
</reference>
<keyword evidence="3" id="KW-0833">Ubl conjugation pathway</keyword>
<dbReference type="PANTHER" id="PTHR31060:SF31">
    <property type="entry name" value="BTB_POZ DOMAIN PROTEIN"/>
    <property type="match status" value="1"/>
</dbReference>
<keyword evidence="7" id="KW-1185">Reference proteome</keyword>
<sequence length="410" mass="45586">MSSQLALRYGQTAKPKNFVTTMFMYTMNSTARKLMTVVKDTNTERWRAVAYIKYMYMLMTWMAAGVLRPLMDYLPFSLGPPATSRPYLLEGRFGIAPLSSSFTSFPSSVPSLDMVLYEGYDAVPVQALGGALSQILYLLNGLSATSRKYQFALTMADKIVDENLRDGHVELMQLNRMALASAFARTSNLLYGSIKSCSQAEDNSSWTTRLVGTVFPLGLRIIKSLGTIFPVLGGGGSSMKQVELIGGSCEGQVLAEKHAQELLWLTNKMRLCGIVDEALVQWSLASNLASVALTANPRVQGLIIKISAILFAEIIRCNIDVAREVKFRLLAIWIPMFCYAENGVSYPILTGYEKAETEKVMDQLISGMPVADQHIILTNWLQDFLISTSDWPNLQLSYDRWCHTSRKLVA</sequence>